<organism evidence="2 4">
    <name type="scientific">Adineta steineri</name>
    <dbReference type="NCBI Taxonomy" id="433720"/>
    <lineage>
        <taxon>Eukaryota</taxon>
        <taxon>Metazoa</taxon>
        <taxon>Spiralia</taxon>
        <taxon>Gnathifera</taxon>
        <taxon>Rotifera</taxon>
        <taxon>Eurotatoria</taxon>
        <taxon>Bdelloidea</taxon>
        <taxon>Adinetida</taxon>
        <taxon>Adinetidae</taxon>
        <taxon>Adineta</taxon>
    </lineage>
</organism>
<accession>A0A814KHH5</accession>
<proteinExistence type="predicted"/>
<evidence type="ECO:0000313" key="4">
    <source>
        <dbReference type="Proteomes" id="UP000663832"/>
    </source>
</evidence>
<evidence type="ECO:0000313" key="2">
    <source>
        <dbReference type="EMBL" id="CAF1049551.1"/>
    </source>
</evidence>
<evidence type="ECO:0000313" key="3">
    <source>
        <dbReference type="EMBL" id="CAF1142092.1"/>
    </source>
</evidence>
<reference evidence="2" key="1">
    <citation type="submission" date="2021-02" db="EMBL/GenBank/DDBJ databases">
        <authorList>
            <person name="Nowell W R."/>
        </authorList>
    </citation>
    <scope>NUCLEOTIDE SEQUENCE</scope>
</reference>
<keyword evidence="4" id="KW-1185">Reference proteome</keyword>
<dbReference type="PANTHER" id="PTHR24067">
    <property type="entry name" value="UBIQUITIN-CONJUGATING ENZYME E2"/>
    <property type="match status" value="1"/>
</dbReference>
<dbReference type="EMBL" id="CAJNOI010000159">
    <property type="protein sequence ID" value="CAF1142092.1"/>
    <property type="molecule type" value="Genomic_DNA"/>
</dbReference>
<dbReference type="InterPro" id="IPR050113">
    <property type="entry name" value="Ub_conjugating_enzyme"/>
</dbReference>
<dbReference type="Proteomes" id="UP000663832">
    <property type="component" value="Unassembled WGS sequence"/>
</dbReference>
<dbReference type="EMBL" id="CAJNOM010000101">
    <property type="protein sequence ID" value="CAF1049551.1"/>
    <property type="molecule type" value="Genomic_DNA"/>
</dbReference>
<name>A0A814KHH5_9BILA</name>
<dbReference type="Proteomes" id="UP000663877">
    <property type="component" value="Unassembled WGS sequence"/>
</dbReference>
<dbReference type="Gene3D" id="3.10.110.10">
    <property type="entry name" value="Ubiquitin Conjugating Enzyme"/>
    <property type="match status" value="1"/>
</dbReference>
<dbReference type="PROSITE" id="PS50127">
    <property type="entry name" value="UBC_2"/>
    <property type="match status" value="1"/>
</dbReference>
<gene>
    <name evidence="3" type="ORF">BJG266_LOCUS23605</name>
    <name evidence="2" type="ORF">QVE165_LOCUS17536</name>
</gene>
<evidence type="ECO:0000259" key="1">
    <source>
        <dbReference type="PROSITE" id="PS50127"/>
    </source>
</evidence>
<dbReference type="SUPFAM" id="SSF54495">
    <property type="entry name" value="UBC-like"/>
    <property type="match status" value="1"/>
</dbReference>
<dbReference type="InterPro" id="IPR016135">
    <property type="entry name" value="UBQ-conjugating_enzyme/RWD"/>
</dbReference>
<dbReference type="Pfam" id="PF00179">
    <property type="entry name" value="UQ_con"/>
    <property type="match status" value="1"/>
</dbReference>
<protein>
    <recommendedName>
        <fullName evidence="1">UBC core domain-containing protein</fullName>
    </recommendedName>
</protein>
<sequence length="310" mass="35685">MIATRKLNREREDFEQNAPDYIFAEPIKNDIFHWRATILGPSDTPFEGGIFILDIICSDEYPFKPPQCTMKTNMFHPNISSIGKIYIRILEDDWRAVLTIENILLSISSILDTPAMDNPINHEAARYFRENRREYNSIVREYTLKYANEFPIYNENEQNPPSDPDIVYTEVNHSLFCDIHNENEQNLPPAPAMVHTEEDDFKTLLERTVTYQQCEEGVISSKIDAFTERHVKDAQHNKHVNNQQCPVQLSSQTTDNVPVVSQLQSLSTQNPNSSEFLHASMTILNYLKTVLPTGVIIADICKQFNECGEK</sequence>
<dbReference type="SMART" id="SM00212">
    <property type="entry name" value="UBCc"/>
    <property type="match status" value="1"/>
</dbReference>
<dbReference type="AlphaFoldDB" id="A0A814KHH5"/>
<dbReference type="InterPro" id="IPR000608">
    <property type="entry name" value="UBC"/>
</dbReference>
<feature type="domain" description="UBC core" evidence="1">
    <location>
        <begin position="2"/>
        <end position="148"/>
    </location>
</feature>
<dbReference type="OrthoDB" id="10292566at2759"/>
<comment type="caution">
    <text evidence="2">The sequence shown here is derived from an EMBL/GenBank/DDBJ whole genome shotgun (WGS) entry which is preliminary data.</text>
</comment>